<evidence type="ECO:0000313" key="6">
    <source>
        <dbReference type="EMBL" id="DAD31431.1"/>
    </source>
</evidence>
<keyword evidence="3" id="KW-0804">Transcription</keyword>
<dbReference type="EMBL" id="DUZY01000003">
    <property type="protein sequence ID" value="DAD31431.1"/>
    <property type="molecule type" value="Genomic_DNA"/>
</dbReference>
<evidence type="ECO:0008006" key="8">
    <source>
        <dbReference type="Google" id="ProtNLM"/>
    </source>
</evidence>
<gene>
    <name evidence="6" type="ORF">HUJ06_010282</name>
</gene>
<keyword evidence="2" id="KW-0805">Transcription regulation</keyword>
<dbReference type="PANTHER" id="PTHR33124:SF57">
    <property type="entry name" value="TRANSCRIPTION FACTOR UPBEAT-LIKE PROTEIN"/>
    <property type="match status" value="1"/>
</dbReference>
<accession>A0A822YIV8</accession>
<feature type="region of interest" description="Disordered" evidence="5">
    <location>
        <begin position="1"/>
        <end position="21"/>
    </location>
</feature>
<dbReference type="CDD" id="cd11444">
    <property type="entry name" value="bHLH_AtIBH1_like"/>
    <property type="match status" value="1"/>
</dbReference>
<proteinExistence type="predicted"/>
<evidence type="ECO:0000256" key="1">
    <source>
        <dbReference type="ARBA" id="ARBA00004123"/>
    </source>
</evidence>
<dbReference type="PANTHER" id="PTHR33124">
    <property type="entry name" value="TRANSCRIPTION FACTOR IBH1-LIKE 1"/>
    <property type="match status" value="1"/>
</dbReference>
<keyword evidence="4" id="KW-0539">Nucleus</keyword>
<dbReference type="SUPFAM" id="SSF47459">
    <property type="entry name" value="HLH, helix-loop-helix DNA-binding domain"/>
    <property type="match status" value="1"/>
</dbReference>
<comment type="caution">
    <text evidence="6">The sequence shown here is derived from an EMBL/GenBank/DDBJ whole genome shotgun (WGS) entry which is preliminary data.</text>
</comment>
<feature type="compositionally biased region" description="Low complexity" evidence="5">
    <location>
        <begin position="1"/>
        <end position="10"/>
    </location>
</feature>
<organism evidence="6 7">
    <name type="scientific">Nelumbo nucifera</name>
    <name type="common">Sacred lotus</name>
    <dbReference type="NCBI Taxonomy" id="4432"/>
    <lineage>
        <taxon>Eukaryota</taxon>
        <taxon>Viridiplantae</taxon>
        <taxon>Streptophyta</taxon>
        <taxon>Embryophyta</taxon>
        <taxon>Tracheophyta</taxon>
        <taxon>Spermatophyta</taxon>
        <taxon>Magnoliopsida</taxon>
        <taxon>Proteales</taxon>
        <taxon>Nelumbonaceae</taxon>
        <taxon>Nelumbo</taxon>
    </lineage>
</organism>
<protein>
    <recommendedName>
        <fullName evidence="8">Transcription factor UPBEAT1</fullName>
    </recommendedName>
</protein>
<dbReference type="AlphaFoldDB" id="A0A822YIV8"/>
<evidence type="ECO:0000256" key="3">
    <source>
        <dbReference type="ARBA" id="ARBA00023163"/>
    </source>
</evidence>
<dbReference type="InterPro" id="IPR044549">
    <property type="entry name" value="bHLH_AtIBH1-like"/>
</dbReference>
<dbReference type="GO" id="GO:0005634">
    <property type="term" value="C:nucleus"/>
    <property type="evidence" value="ECO:0007669"/>
    <property type="project" value="UniProtKB-SubCell"/>
</dbReference>
<dbReference type="Proteomes" id="UP000607653">
    <property type="component" value="Unassembled WGS sequence"/>
</dbReference>
<sequence>MSSRPKSLLKTLRRKRNSRRRFRPRLCGVRKRLTNTADGGRVQVGISQKLQALKSLIPARDGEMKTERLFKETAEYIVFLRAQVEILQRLIEFYGTDEKQKSV</sequence>
<feature type="compositionally biased region" description="Basic residues" evidence="5">
    <location>
        <begin position="11"/>
        <end position="21"/>
    </location>
</feature>
<comment type="subcellular location">
    <subcellularLocation>
        <location evidence="1">Nucleus</location>
    </subcellularLocation>
</comment>
<reference evidence="6 7" key="1">
    <citation type="journal article" date="2020" name="Mol. Biol. Evol.">
        <title>Distinct Expression and Methylation Patterns for Genes with Different Fates following a Single Whole-Genome Duplication in Flowering Plants.</title>
        <authorList>
            <person name="Shi T."/>
            <person name="Rahmani R.S."/>
            <person name="Gugger P.F."/>
            <person name="Wang M."/>
            <person name="Li H."/>
            <person name="Zhang Y."/>
            <person name="Li Z."/>
            <person name="Wang Q."/>
            <person name="Van de Peer Y."/>
            <person name="Marchal K."/>
            <person name="Chen J."/>
        </authorList>
    </citation>
    <scope>NUCLEOTIDE SEQUENCE [LARGE SCALE GENOMIC DNA]</scope>
    <source>
        <tissue evidence="6">Leaf</tissue>
    </source>
</reference>
<dbReference type="GO" id="GO:0006355">
    <property type="term" value="P:regulation of DNA-templated transcription"/>
    <property type="evidence" value="ECO:0007669"/>
    <property type="project" value="InterPro"/>
</dbReference>
<name>A0A822YIV8_NELNU</name>
<dbReference type="InterPro" id="IPR044660">
    <property type="entry name" value="IBH1-like"/>
</dbReference>
<evidence type="ECO:0000256" key="5">
    <source>
        <dbReference type="SAM" id="MobiDB-lite"/>
    </source>
</evidence>
<evidence type="ECO:0000256" key="2">
    <source>
        <dbReference type="ARBA" id="ARBA00023015"/>
    </source>
</evidence>
<dbReference type="GO" id="GO:0000976">
    <property type="term" value="F:transcription cis-regulatory region binding"/>
    <property type="evidence" value="ECO:0007669"/>
    <property type="project" value="UniProtKB-ARBA"/>
</dbReference>
<dbReference type="InterPro" id="IPR036638">
    <property type="entry name" value="HLH_DNA-bd_sf"/>
</dbReference>
<evidence type="ECO:0000256" key="4">
    <source>
        <dbReference type="ARBA" id="ARBA00023242"/>
    </source>
</evidence>
<keyword evidence="7" id="KW-1185">Reference proteome</keyword>
<dbReference type="GO" id="GO:0046983">
    <property type="term" value="F:protein dimerization activity"/>
    <property type="evidence" value="ECO:0007669"/>
    <property type="project" value="InterPro"/>
</dbReference>
<evidence type="ECO:0000313" key="7">
    <source>
        <dbReference type="Proteomes" id="UP000607653"/>
    </source>
</evidence>